<protein>
    <submittedName>
        <fullName evidence="1">Uncharacterized protein</fullName>
    </submittedName>
</protein>
<keyword evidence="2" id="KW-1185">Reference proteome</keyword>
<dbReference type="EMBL" id="NPZB01000001">
    <property type="protein sequence ID" value="PNS08412.1"/>
    <property type="molecule type" value="Genomic_DNA"/>
</dbReference>
<organism evidence="1 2">
    <name type="scientific">Solilutibacter silvestris</name>
    <dbReference type="NCBI Taxonomy" id="1645665"/>
    <lineage>
        <taxon>Bacteria</taxon>
        <taxon>Pseudomonadati</taxon>
        <taxon>Pseudomonadota</taxon>
        <taxon>Gammaproteobacteria</taxon>
        <taxon>Lysobacterales</taxon>
        <taxon>Lysobacteraceae</taxon>
        <taxon>Solilutibacter</taxon>
    </lineage>
</organism>
<comment type="caution">
    <text evidence="1">The sequence shown here is derived from an EMBL/GenBank/DDBJ whole genome shotgun (WGS) entry which is preliminary data.</text>
</comment>
<evidence type="ECO:0000313" key="2">
    <source>
        <dbReference type="Proteomes" id="UP000236220"/>
    </source>
</evidence>
<accession>A0A2K1Q044</accession>
<dbReference type="AlphaFoldDB" id="A0A2K1Q044"/>
<dbReference type="Proteomes" id="UP000236220">
    <property type="component" value="Unassembled WGS sequence"/>
</dbReference>
<sequence length="233" mass="25586">MIVALALALSACGQGGVQVDAKAQAAAREQDAAPVLADFDSAYTAGDWGRARLKIDELHQEYAGTQAEAKAMAHYDEVKAKSDIRREEDRLKSLWDYQTNPEGRGQQISAALISKNEITLDGGVSHVQLIFRDHPEWKRSTYIVLSRGDIDCYKGCKVKVTVDGATKMLDGLRPDTKEAISMFINPDRALWKAIQHHKALTIEIPVKGGPKQTAEFEVGGLDPARMPKAWSAQ</sequence>
<proteinExistence type="predicted"/>
<gene>
    <name evidence="1" type="ORF">Lysil_0041</name>
</gene>
<name>A0A2K1Q044_9GAMM</name>
<evidence type="ECO:0000313" key="1">
    <source>
        <dbReference type="EMBL" id="PNS08412.1"/>
    </source>
</evidence>
<reference evidence="1 2" key="1">
    <citation type="submission" date="2017-08" db="EMBL/GenBank/DDBJ databases">
        <title>Lysobacter sylvestris genome.</title>
        <authorList>
            <person name="Zhang D.-C."/>
            <person name="Albuquerque L."/>
            <person name="Franca L."/>
            <person name="Froufe H.J.C."/>
            <person name="Barroso C."/>
            <person name="Egas C."/>
            <person name="Da Costa M."/>
            <person name="Margesin R."/>
        </authorList>
    </citation>
    <scope>NUCLEOTIDE SEQUENCE [LARGE SCALE GENOMIC DNA]</scope>
    <source>
        <strain evidence="1 2">AM20-91</strain>
    </source>
</reference>